<keyword evidence="1" id="KW-0732">Signal</keyword>
<name>A0A1I5XH76_9PSEU</name>
<evidence type="ECO:0000313" key="3">
    <source>
        <dbReference type="Proteomes" id="UP000199137"/>
    </source>
</evidence>
<accession>A0A1I5XH76</accession>
<evidence type="ECO:0008006" key="4">
    <source>
        <dbReference type="Google" id="ProtNLM"/>
    </source>
</evidence>
<evidence type="ECO:0000313" key="2">
    <source>
        <dbReference type="EMBL" id="SFQ31156.1"/>
    </source>
</evidence>
<dbReference type="PROSITE" id="PS51257">
    <property type="entry name" value="PROKAR_LIPOPROTEIN"/>
    <property type="match status" value="1"/>
</dbReference>
<feature type="chain" id="PRO_5039339731" description="Mce-associated membrane protein" evidence="1">
    <location>
        <begin position="32"/>
        <end position="196"/>
    </location>
</feature>
<dbReference type="EMBL" id="FOWC01000010">
    <property type="protein sequence ID" value="SFQ31156.1"/>
    <property type="molecule type" value="Genomic_DNA"/>
</dbReference>
<feature type="signal peptide" evidence="1">
    <location>
        <begin position="1"/>
        <end position="31"/>
    </location>
</feature>
<dbReference type="STRING" id="112413.SAMN05421854_110222"/>
<proteinExistence type="predicted"/>
<reference evidence="2 3" key="1">
    <citation type="submission" date="2016-10" db="EMBL/GenBank/DDBJ databases">
        <authorList>
            <person name="de Groot N.N."/>
        </authorList>
    </citation>
    <scope>NUCLEOTIDE SEQUENCE [LARGE SCALE GENOMIC DNA]</scope>
    <source>
        <strain evidence="2 3">DSM 44637</strain>
    </source>
</reference>
<dbReference type="OrthoDB" id="3638731at2"/>
<gene>
    <name evidence="2" type="ORF">SAMN05421854_110222</name>
</gene>
<sequence length="196" mass="19619">MGEPRPAQGTSRRRLPVRARALLLLAAPALAAGACSGAAPAPERAALPATTAPAAAQPAATAEARQVCAQFVAAALSADAAADSGPGDARRRAADRFGIPGLAEQIGGEGRDNGWALLAAHRARVRVSTEPVDDDPPPVRDDQTGAGVTASRVAVGDGWTQNLDPLAAYCSLRRVAGAWKVSGITFSDTGGPGAGG</sequence>
<dbReference type="RefSeq" id="WP_093575755.1">
    <property type="nucleotide sequence ID" value="NZ_FOWC01000010.1"/>
</dbReference>
<organism evidence="2 3">
    <name type="scientific">Amycolatopsis rubida</name>
    <dbReference type="NCBI Taxonomy" id="112413"/>
    <lineage>
        <taxon>Bacteria</taxon>
        <taxon>Bacillati</taxon>
        <taxon>Actinomycetota</taxon>
        <taxon>Actinomycetes</taxon>
        <taxon>Pseudonocardiales</taxon>
        <taxon>Pseudonocardiaceae</taxon>
        <taxon>Amycolatopsis</taxon>
    </lineage>
</organism>
<evidence type="ECO:0000256" key="1">
    <source>
        <dbReference type="SAM" id="SignalP"/>
    </source>
</evidence>
<dbReference type="Proteomes" id="UP000199137">
    <property type="component" value="Unassembled WGS sequence"/>
</dbReference>
<protein>
    <recommendedName>
        <fullName evidence="4">Mce-associated membrane protein</fullName>
    </recommendedName>
</protein>
<dbReference type="AlphaFoldDB" id="A0A1I5XH76"/>